<keyword evidence="1" id="KW-0378">Hydrolase</keyword>
<dbReference type="InterPro" id="IPR004843">
    <property type="entry name" value="Calcineurin-like_PHP"/>
</dbReference>
<comment type="similarity">
    <text evidence="1">Belongs to the PPP phosphatase family.</text>
</comment>
<evidence type="ECO:0000256" key="1">
    <source>
        <dbReference type="RuleBase" id="RU004273"/>
    </source>
</evidence>
<feature type="domain" description="Serine/threonine specific protein phosphatases" evidence="3">
    <location>
        <begin position="145"/>
        <end position="150"/>
    </location>
</feature>
<feature type="region of interest" description="Disordered" evidence="2">
    <location>
        <begin position="1"/>
        <end position="20"/>
    </location>
</feature>
<protein>
    <recommendedName>
        <fullName evidence="1">Serine/threonine-protein phosphatase</fullName>
        <ecNumber evidence="1">3.1.3.16</ecNumber>
    </recommendedName>
</protein>
<comment type="caution">
    <text evidence="4">The sequence shown here is derived from an EMBL/GenBank/DDBJ whole genome shotgun (WGS) entry which is preliminary data.</text>
</comment>
<dbReference type="GO" id="GO:0097720">
    <property type="term" value="P:calcineurin-mediated signaling"/>
    <property type="evidence" value="ECO:0007669"/>
    <property type="project" value="InterPro"/>
</dbReference>
<evidence type="ECO:0000313" key="4">
    <source>
        <dbReference type="EMBL" id="OMJ70037.1"/>
    </source>
</evidence>
<name>A0A1R2AZX6_9CILI</name>
<dbReference type="PROSITE" id="PS00125">
    <property type="entry name" value="SER_THR_PHOSPHATASE"/>
    <property type="match status" value="1"/>
</dbReference>
<dbReference type="PANTHER" id="PTHR45673">
    <property type="entry name" value="SERINE/THREONINE-PROTEIN PHOSPHATASE 2B CATALYTIC SUBUNIT 1-RELATED"/>
    <property type="match status" value="1"/>
</dbReference>
<keyword evidence="5" id="KW-1185">Reference proteome</keyword>
<dbReference type="SMART" id="SM00156">
    <property type="entry name" value="PP2Ac"/>
    <property type="match status" value="1"/>
</dbReference>
<gene>
    <name evidence="4" type="ORF">SteCoe_32075</name>
</gene>
<dbReference type="AlphaFoldDB" id="A0A1R2AZX6"/>
<evidence type="ECO:0000256" key="2">
    <source>
        <dbReference type="SAM" id="MobiDB-lite"/>
    </source>
</evidence>
<dbReference type="PRINTS" id="PR00114">
    <property type="entry name" value="STPHPHTASE"/>
</dbReference>
<dbReference type="InterPro" id="IPR006186">
    <property type="entry name" value="Ser/Thr-sp_prot-phosphatase"/>
</dbReference>
<reference evidence="4 5" key="1">
    <citation type="submission" date="2016-11" db="EMBL/GenBank/DDBJ databases">
        <title>The macronuclear genome of Stentor coeruleus: a giant cell with tiny introns.</title>
        <authorList>
            <person name="Slabodnick M."/>
            <person name="Ruby J.G."/>
            <person name="Reiff S.B."/>
            <person name="Swart E.C."/>
            <person name="Gosai S."/>
            <person name="Prabakaran S."/>
            <person name="Witkowska E."/>
            <person name="Larue G.E."/>
            <person name="Fisher S."/>
            <person name="Freeman R.M."/>
            <person name="Gunawardena J."/>
            <person name="Chu W."/>
            <person name="Stover N.A."/>
            <person name="Gregory B.D."/>
            <person name="Nowacki M."/>
            <person name="Derisi J."/>
            <person name="Roy S.W."/>
            <person name="Marshall W.F."/>
            <person name="Sood P."/>
        </authorList>
    </citation>
    <scope>NUCLEOTIDE SEQUENCE [LARGE SCALE GENOMIC DNA]</scope>
    <source>
        <strain evidence="4">WM001</strain>
    </source>
</reference>
<dbReference type="EC" id="3.1.3.16" evidence="1"/>
<dbReference type="InterPro" id="IPR029052">
    <property type="entry name" value="Metallo-depent_PP-like"/>
</dbReference>
<dbReference type="SUPFAM" id="SSF56300">
    <property type="entry name" value="Metallo-dependent phosphatases"/>
    <property type="match status" value="1"/>
</dbReference>
<evidence type="ECO:0000259" key="3">
    <source>
        <dbReference type="PROSITE" id="PS00125"/>
    </source>
</evidence>
<dbReference type="Gene3D" id="3.60.21.10">
    <property type="match status" value="1"/>
</dbReference>
<accession>A0A1R2AZX6</accession>
<proteinExistence type="inferred from homology"/>
<dbReference type="EMBL" id="MPUH01001131">
    <property type="protein sequence ID" value="OMJ70037.1"/>
    <property type="molecule type" value="Genomic_DNA"/>
</dbReference>
<dbReference type="GO" id="GO:0033192">
    <property type="term" value="F:calmodulin-dependent protein phosphatase activity"/>
    <property type="evidence" value="ECO:0007669"/>
    <property type="project" value="InterPro"/>
</dbReference>
<organism evidence="4 5">
    <name type="scientific">Stentor coeruleus</name>
    <dbReference type="NCBI Taxonomy" id="5963"/>
    <lineage>
        <taxon>Eukaryota</taxon>
        <taxon>Sar</taxon>
        <taxon>Alveolata</taxon>
        <taxon>Ciliophora</taxon>
        <taxon>Postciliodesmatophora</taxon>
        <taxon>Heterotrichea</taxon>
        <taxon>Heterotrichida</taxon>
        <taxon>Stentoridae</taxon>
        <taxon>Stentor</taxon>
    </lineage>
</organism>
<dbReference type="InterPro" id="IPR043360">
    <property type="entry name" value="PP2B"/>
</dbReference>
<dbReference type="Proteomes" id="UP000187209">
    <property type="component" value="Unassembled WGS sequence"/>
</dbReference>
<dbReference type="OrthoDB" id="282592at2759"/>
<evidence type="ECO:0000313" key="5">
    <source>
        <dbReference type="Proteomes" id="UP000187209"/>
    </source>
</evidence>
<sequence length="467" mass="53415">MVEPLSDPLQDRMIKSSEAPPHRFLPSNLLFPRGTGAPPDITVLKNHLKKEGRVAKSDALIILRQAAETFRKEKNLLELRYPVIVVGDIHGQFFDLLKLLDMAGDVASNKYLFLGDYVDRGSFSVEVLLVLYTLKLNFPQNVHMIRGNHECRQMTTFFNFRSECLFKYDLEFYETACETFDMMALACIINKKFLAVHGGISPEMVTLEDVTKVNRFTEPPRQGLFCDMLWSDPVANDTGTSPDKYKVNEVRGCSYFFNVNAVNTFLKRNKLLTVIRAHEAQLEGYKMHTWNGPGEFPVVITIFSAPNYCDVYNNKGAIIKFDDNNLNIQQFNYSGHPYILPNFMDLFSWSIPFVIEKVLEIMCQVVNPKNTGVAGNAPGEKIEELKESIKETKTEIFRNKVKAMSKMMKMFKTLREDKEIIMQLKGLCPDNKVPKGLIQQGRKALEGALDSFTKAKEWDMINEKRPE</sequence>
<dbReference type="Pfam" id="PF00149">
    <property type="entry name" value="Metallophos"/>
    <property type="match status" value="1"/>
</dbReference>
<comment type="catalytic activity">
    <reaction evidence="1">
        <text>O-phospho-L-threonyl-[protein] + H2O = L-threonyl-[protein] + phosphate</text>
        <dbReference type="Rhea" id="RHEA:47004"/>
        <dbReference type="Rhea" id="RHEA-COMP:11060"/>
        <dbReference type="Rhea" id="RHEA-COMP:11605"/>
        <dbReference type="ChEBI" id="CHEBI:15377"/>
        <dbReference type="ChEBI" id="CHEBI:30013"/>
        <dbReference type="ChEBI" id="CHEBI:43474"/>
        <dbReference type="ChEBI" id="CHEBI:61977"/>
        <dbReference type="EC" id="3.1.3.16"/>
    </reaction>
</comment>